<feature type="region of interest" description="Disordered" evidence="6">
    <location>
        <begin position="603"/>
        <end position="682"/>
    </location>
</feature>
<protein>
    <submittedName>
        <fullName evidence="8">Putative cyclohexanone monooxygenase</fullName>
    </submittedName>
</protein>
<dbReference type="EMBL" id="LCWF01000161">
    <property type="protein sequence ID" value="KKY16432.1"/>
    <property type="molecule type" value="Genomic_DNA"/>
</dbReference>
<dbReference type="OrthoDB" id="74360at2759"/>
<evidence type="ECO:0000256" key="2">
    <source>
        <dbReference type="ARBA" id="ARBA00010139"/>
    </source>
</evidence>
<keyword evidence="8" id="KW-0503">Monooxygenase</keyword>
<dbReference type="Pfam" id="PF24845">
    <property type="entry name" value="DUF7721"/>
    <property type="match status" value="1"/>
</dbReference>
<evidence type="ECO:0000313" key="9">
    <source>
        <dbReference type="Proteomes" id="UP000053317"/>
    </source>
</evidence>
<evidence type="ECO:0000259" key="7">
    <source>
        <dbReference type="Pfam" id="PF24845"/>
    </source>
</evidence>
<evidence type="ECO:0000256" key="3">
    <source>
        <dbReference type="ARBA" id="ARBA00022630"/>
    </source>
</evidence>
<evidence type="ECO:0000313" key="8">
    <source>
        <dbReference type="EMBL" id="KKY16432.1"/>
    </source>
</evidence>
<gene>
    <name evidence="8" type="ORF">UCRPC4_g05941</name>
</gene>
<dbReference type="Proteomes" id="UP000053317">
    <property type="component" value="Unassembled WGS sequence"/>
</dbReference>
<comment type="cofactor">
    <cofactor evidence="1">
        <name>FAD</name>
        <dbReference type="ChEBI" id="CHEBI:57692"/>
    </cofactor>
</comment>
<evidence type="ECO:0000256" key="5">
    <source>
        <dbReference type="ARBA" id="ARBA00023002"/>
    </source>
</evidence>
<feature type="compositionally biased region" description="Gly residues" evidence="6">
    <location>
        <begin position="637"/>
        <end position="663"/>
    </location>
</feature>
<dbReference type="InterPro" id="IPR056138">
    <property type="entry name" value="DUF7721"/>
</dbReference>
<evidence type="ECO:0000256" key="1">
    <source>
        <dbReference type="ARBA" id="ARBA00001974"/>
    </source>
</evidence>
<organism evidence="8 9">
    <name type="scientific">Phaeomoniella chlamydospora</name>
    <name type="common">Phaeoacremonium chlamydosporum</name>
    <dbReference type="NCBI Taxonomy" id="158046"/>
    <lineage>
        <taxon>Eukaryota</taxon>
        <taxon>Fungi</taxon>
        <taxon>Dikarya</taxon>
        <taxon>Ascomycota</taxon>
        <taxon>Pezizomycotina</taxon>
        <taxon>Eurotiomycetes</taxon>
        <taxon>Chaetothyriomycetidae</taxon>
        <taxon>Phaeomoniellales</taxon>
        <taxon>Phaeomoniellaceae</taxon>
        <taxon>Phaeomoniella</taxon>
    </lineage>
</organism>
<evidence type="ECO:0000256" key="4">
    <source>
        <dbReference type="ARBA" id="ARBA00022827"/>
    </source>
</evidence>
<comment type="similarity">
    <text evidence="2">Belongs to the FAD-binding monooxygenase family.</text>
</comment>
<dbReference type="InterPro" id="IPR036188">
    <property type="entry name" value="FAD/NAD-bd_sf"/>
</dbReference>
<reference evidence="8 9" key="2">
    <citation type="submission" date="2015-05" db="EMBL/GenBank/DDBJ databases">
        <authorList>
            <person name="Morales-Cruz A."/>
            <person name="Amrine K.C."/>
            <person name="Cantu D."/>
        </authorList>
    </citation>
    <scope>NUCLEOTIDE SEQUENCE [LARGE SCALE GENOMIC DNA]</scope>
    <source>
        <strain evidence="8">UCRPC4</strain>
    </source>
</reference>
<keyword evidence="4" id="KW-0274">FAD</keyword>
<sequence>MIDQAVASSKDINYPKTDFQLENHPIDEVRPLKVAVIGGGLSGILAGIMLPLKVPGIQLKIFEKNKDLGGTWVENVYPGVRCDVPAHVYQSTFDPNTEWSEMFAEGTEIRDYWQKVAKKHDVYRYADFGKKITRAEFNENTSKWDLDVVNVDNGQVHEEEFDFIVAALGRFNAWKLPNYPGLDEYEGHLRHASNWDPSFDATGKSVAVIGNGASGIQVVPNLQRIVKHLDHYARSPTWIALSWGGDERTYEAQPYSKEELESFKDPKKYLAYRKEFEGKYWRRFGSQFRGSSINDGLRETFIEIMKRRTQKKPELINKLIPDFAPNCRRLTPGPGYLEALCEPNVEYITDPIKRFTMKGIETEDGTERPVDAIICCTGANTDFAPTFPIVSRGHDLKSAWTPEGEYGFPYTYLGMAAPDYPNFFVVGGPHGTGAAGSIPHNVETQITYLAKVLRKISSQGIKTITPSKKAVDDFVKYSDAFFPTTVLTDNCSSWANGGRPGSRIHGMWPGSARHVTFVRREPRWEDFEYEYVGESGNRFAWFGNGWTEKELDPSSDVTTFLKLPEEVDIRDVHESCTPSISKPARPTTSSYLVLNMSYGDYGRGGGDRDEYGGGGRGGDNYYDQGNDFSDRPQRGGYNEGGYGGAEGRTGGGRYGQGMGGGGYDQDEAISHANQHSGSSGDSSLFSQALSFINGSGKDDDDDIDEQKMVNAHQAVYQSGGGGQAHSAQTLGAGAAMQALKMFSAGESGGGNSQSQFIGTAMAQASKLFDEQGGNVAGGGDKQSVVNEAGKMALKMYMKSQGGGSGGMMSLASKFL</sequence>
<dbReference type="PANTHER" id="PTHR42877">
    <property type="entry name" value="L-ORNITHINE N(5)-MONOOXYGENASE-RELATED"/>
    <property type="match status" value="1"/>
</dbReference>
<dbReference type="GO" id="GO:0050661">
    <property type="term" value="F:NADP binding"/>
    <property type="evidence" value="ECO:0007669"/>
    <property type="project" value="InterPro"/>
</dbReference>
<dbReference type="AlphaFoldDB" id="A0A0G2E040"/>
<comment type="caution">
    <text evidence="8">The sequence shown here is derived from an EMBL/GenBank/DDBJ whole genome shotgun (WGS) entry which is preliminary data.</text>
</comment>
<keyword evidence="3" id="KW-0285">Flavoprotein</keyword>
<dbReference type="Pfam" id="PF00743">
    <property type="entry name" value="FMO-like"/>
    <property type="match status" value="1"/>
</dbReference>
<reference evidence="8 9" key="1">
    <citation type="submission" date="2015-05" db="EMBL/GenBank/DDBJ databases">
        <title>Distinctive expansion of gene families associated with plant cell wall degradation and secondary metabolism in the genomes of grapevine trunk pathogens.</title>
        <authorList>
            <person name="Lawrence D.P."/>
            <person name="Travadon R."/>
            <person name="Rolshausen P.E."/>
            <person name="Baumgartner K."/>
        </authorList>
    </citation>
    <scope>NUCLEOTIDE SEQUENCE [LARGE SCALE GENOMIC DNA]</scope>
    <source>
        <strain evidence="8">UCRPC4</strain>
    </source>
</reference>
<feature type="domain" description="DUF7721" evidence="7">
    <location>
        <begin position="664"/>
        <end position="746"/>
    </location>
</feature>
<dbReference type="GO" id="GO:0004499">
    <property type="term" value="F:N,N-dimethylaniline monooxygenase activity"/>
    <property type="evidence" value="ECO:0007669"/>
    <property type="project" value="InterPro"/>
</dbReference>
<dbReference type="PANTHER" id="PTHR42877:SF6">
    <property type="entry name" value="MONOOXYGENASE, PUTATIVE (AFU_ORTHOLOGUE AFUA_3G15050)-RELATED"/>
    <property type="match status" value="1"/>
</dbReference>
<proteinExistence type="inferred from homology"/>
<dbReference type="InterPro" id="IPR020946">
    <property type="entry name" value="Flavin_mOase-like"/>
</dbReference>
<keyword evidence="5" id="KW-0560">Oxidoreductase</keyword>
<keyword evidence="9" id="KW-1185">Reference proteome</keyword>
<accession>A0A0G2E040</accession>
<evidence type="ECO:0000256" key="6">
    <source>
        <dbReference type="SAM" id="MobiDB-lite"/>
    </source>
</evidence>
<dbReference type="SUPFAM" id="SSF51905">
    <property type="entry name" value="FAD/NAD(P)-binding domain"/>
    <property type="match status" value="2"/>
</dbReference>
<dbReference type="GO" id="GO:0050660">
    <property type="term" value="F:flavin adenine dinucleotide binding"/>
    <property type="evidence" value="ECO:0007669"/>
    <property type="project" value="InterPro"/>
</dbReference>
<dbReference type="InterPro" id="IPR051209">
    <property type="entry name" value="FAD-bind_Monooxygenase_sf"/>
</dbReference>
<name>A0A0G2E040_PHACM</name>
<dbReference type="Gene3D" id="3.50.50.60">
    <property type="entry name" value="FAD/NAD(P)-binding domain"/>
    <property type="match status" value="3"/>
</dbReference>